<feature type="transmembrane region" description="Helical" evidence="12">
    <location>
        <begin position="509"/>
        <end position="526"/>
    </location>
</feature>
<accession>A0A316UM11</accession>
<protein>
    <recommendedName>
        <fullName evidence="9">MFS-type efflux pump MMF1</fullName>
    </recommendedName>
    <alternativeName>
        <fullName evidence="10">Mannosylerythritol lipids (MELs) biosynthesis cluster protein MMF1</fullName>
    </alternativeName>
</protein>
<evidence type="ECO:0000313" key="15">
    <source>
        <dbReference type="Proteomes" id="UP000245884"/>
    </source>
</evidence>
<keyword evidence="3" id="KW-0813">Transport</keyword>
<dbReference type="STRING" id="1569628.A0A316UM11"/>
<keyword evidence="5 12" id="KW-0812">Transmembrane</keyword>
<dbReference type="RefSeq" id="XP_025360596.1">
    <property type="nucleotide sequence ID" value="XM_025509674.1"/>
</dbReference>
<dbReference type="OrthoDB" id="3437016at2759"/>
<reference evidence="14 15" key="1">
    <citation type="journal article" date="2018" name="Mol. Biol. Evol.">
        <title>Broad Genomic Sampling Reveals a Smut Pathogenic Ancestry of the Fungal Clade Ustilaginomycotina.</title>
        <authorList>
            <person name="Kijpornyongpan T."/>
            <person name="Mondo S.J."/>
            <person name="Barry K."/>
            <person name="Sandor L."/>
            <person name="Lee J."/>
            <person name="Lipzen A."/>
            <person name="Pangilinan J."/>
            <person name="LaButti K."/>
            <person name="Hainaut M."/>
            <person name="Henrissat B."/>
            <person name="Grigoriev I.V."/>
            <person name="Spatafora J.W."/>
            <person name="Aime M.C."/>
        </authorList>
    </citation>
    <scope>NUCLEOTIDE SEQUENCE [LARGE SCALE GENOMIC DNA]</scope>
    <source>
        <strain evidence="14 15">MCA 5214</strain>
    </source>
</reference>
<dbReference type="InterPro" id="IPR036259">
    <property type="entry name" value="MFS_trans_sf"/>
</dbReference>
<evidence type="ECO:0000256" key="10">
    <source>
        <dbReference type="ARBA" id="ARBA00079488"/>
    </source>
</evidence>
<keyword evidence="6 12" id="KW-1133">Transmembrane helix</keyword>
<dbReference type="FunFam" id="1.20.1250.20:FF:000484">
    <property type="entry name" value="MFS general substrate transporter"/>
    <property type="match status" value="1"/>
</dbReference>
<evidence type="ECO:0000256" key="5">
    <source>
        <dbReference type="ARBA" id="ARBA00022692"/>
    </source>
</evidence>
<feature type="transmembrane region" description="Helical" evidence="12">
    <location>
        <begin position="326"/>
        <end position="349"/>
    </location>
</feature>
<evidence type="ECO:0000256" key="8">
    <source>
        <dbReference type="ARBA" id="ARBA00023180"/>
    </source>
</evidence>
<dbReference type="EMBL" id="KZ819673">
    <property type="protein sequence ID" value="PWN25984.1"/>
    <property type="molecule type" value="Genomic_DNA"/>
</dbReference>
<evidence type="ECO:0000256" key="2">
    <source>
        <dbReference type="ARBA" id="ARBA00008335"/>
    </source>
</evidence>
<evidence type="ECO:0000256" key="1">
    <source>
        <dbReference type="ARBA" id="ARBA00004651"/>
    </source>
</evidence>
<feature type="region of interest" description="Disordered" evidence="11">
    <location>
        <begin position="698"/>
        <end position="835"/>
    </location>
</feature>
<feature type="compositionally biased region" description="Polar residues" evidence="11">
    <location>
        <begin position="128"/>
        <end position="140"/>
    </location>
</feature>
<keyword evidence="8" id="KW-0325">Glycoprotein</keyword>
<feature type="transmembrane region" description="Helical" evidence="12">
    <location>
        <begin position="465"/>
        <end position="489"/>
    </location>
</feature>
<feature type="region of interest" description="Disordered" evidence="11">
    <location>
        <begin position="158"/>
        <end position="190"/>
    </location>
</feature>
<feature type="transmembrane region" description="Helical" evidence="12">
    <location>
        <begin position="393"/>
        <end position="412"/>
    </location>
</feature>
<comment type="similarity">
    <text evidence="2">Belongs to the major facilitator superfamily.</text>
</comment>
<feature type="transmembrane region" description="Helical" evidence="12">
    <location>
        <begin position="668"/>
        <end position="686"/>
    </location>
</feature>
<dbReference type="Gene3D" id="1.20.1250.20">
    <property type="entry name" value="MFS general substrate transporter like domains"/>
    <property type="match status" value="1"/>
</dbReference>
<keyword evidence="15" id="KW-1185">Reference proteome</keyword>
<dbReference type="GO" id="GO:0022857">
    <property type="term" value="F:transmembrane transporter activity"/>
    <property type="evidence" value="ECO:0007669"/>
    <property type="project" value="InterPro"/>
</dbReference>
<dbReference type="SUPFAM" id="SSF103473">
    <property type="entry name" value="MFS general substrate transporter"/>
    <property type="match status" value="1"/>
</dbReference>
<feature type="transmembrane region" description="Helical" evidence="12">
    <location>
        <begin position="236"/>
        <end position="256"/>
    </location>
</feature>
<feature type="region of interest" description="Disordered" evidence="11">
    <location>
        <begin position="92"/>
        <end position="140"/>
    </location>
</feature>
<dbReference type="PROSITE" id="PS00216">
    <property type="entry name" value="SUGAR_TRANSPORT_1"/>
    <property type="match status" value="1"/>
</dbReference>
<dbReference type="GeneID" id="37031497"/>
<feature type="compositionally biased region" description="Polar residues" evidence="11">
    <location>
        <begin position="796"/>
        <end position="813"/>
    </location>
</feature>
<feature type="region of interest" description="Disordered" evidence="11">
    <location>
        <begin position="850"/>
        <end position="869"/>
    </location>
</feature>
<dbReference type="AlphaFoldDB" id="A0A316UM11"/>
<feature type="compositionally biased region" description="Low complexity" evidence="11">
    <location>
        <begin position="28"/>
        <end position="42"/>
    </location>
</feature>
<feature type="domain" description="Major facilitator superfamily (MFS) profile" evidence="13">
    <location>
        <begin position="202"/>
        <end position="691"/>
    </location>
</feature>
<dbReference type="GO" id="GO:0005886">
    <property type="term" value="C:plasma membrane"/>
    <property type="evidence" value="ECO:0007669"/>
    <property type="project" value="UniProtKB-SubCell"/>
</dbReference>
<dbReference type="InterPro" id="IPR005829">
    <property type="entry name" value="Sugar_transporter_CS"/>
</dbReference>
<feature type="transmembrane region" description="Helical" evidence="12">
    <location>
        <begin position="199"/>
        <end position="224"/>
    </location>
</feature>
<evidence type="ECO:0000259" key="13">
    <source>
        <dbReference type="PROSITE" id="PS50850"/>
    </source>
</evidence>
<evidence type="ECO:0000313" key="14">
    <source>
        <dbReference type="EMBL" id="PWN25984.1"/>
    </source>
</evidence>
<feature type="transmembrane region" description="Helical" evidence="12">
    <location>
        <begin position="355"/>
        <end position="372"/>
    </location>
</feature>
<evidence type="ECO:0000256" key="9">
    <source>
        <dbReference type="ARBA" id="ARBA00070111"/>
    </source>
</evidence>
<feature type="transmembrane region" description="Helical" evidence="12">
    <location>
        <begin position="533"/>
        <end position="550"/>
    </location>
</feature>
<dbReference type="PROSITE" id="PS50850">
    <property type="entry name" value="MFS"/>
    <property type="match status" value="1"/>
</dbReference>
<feature type="region of interest" description="Disordered" evidence="11">
    <location>
        <begin position="1"/>
        <end position="50"/>
    </location>
</feature>
<feature type="transmembrane region" description="Helical" evidence="12">
    <location>
        <begin position="424"/>
        <end position="444"/>
    </location>
</feature>
<feature type="transmembrane region" description="Helical" evidence="12">
    <location>
        <begin position="556"/>
        <end position="577"/>
    </location>
</feature>
<evidence type="ECO:0000256" key="11">
    <source>
        <dbReference type="SAM" id="MobiDB-lite"/>
    </source>
</evidence>
<dbReference type="InterPro" id="IPR011701">
    <property type="entry name" value="MFS"/>
</dbReference>
<dbReference type="Pfam" id="PF07690">
    <property type="entry name" value="MFS_1"/>
    <property type="match status" value="1"/>
</dbReference>
<dbReference type="PANTHER" id="PTHR23501">
    <property type="entry name" value="MAJOR FACILITATOR SUPERFAMILY"/>
    <property type="match status" value="1"/>
</dbReference>
<feature type="compositionally biased region" description="Low complexity" evidence="11">
    <location>
        <begin position="737"/>
        <end position="746"/>
    </location>
</feature>
<feature type="compositionally biased region" description="Polar residues" evidence="11">
    <location>
        <begin position="777"/>
        <end position="787"/>
    </location>
</feature>
<feature type="compositionally biased region" description="Basic and acidic residues" evidence="11">
    <location>
        <begin position="8"/>
        <end position="17"/>
    </location>
</feature>
<keyword evidence="4" id="KW-1003">Cell membrane</keyword>
<feature type="transmembrane region" description="Helical" evidence="12">
    <location>
        <begin position="268"/>
        <end position="287"/>
    </location>
</feature>
<evidence type="ECO:0000256" key="6">
    <source>
        <dbReference type="ARBA" id="ARBA00022989"/>
    </source>
</evidence>
<name>A0A316UM11_9BASI</name>
<evidence type="ECO:0000256" key="4">
    <source>
        <dbReference type="ARBA" id="ARBA00022475"/>
    </source>
</evidence>
<gene>
    <name evidence="14" type="ORF">BDZ90DRAFT_55383</name>
</gene>
<organism evidence="14 15">
    <name type="scientific">Jaminaea rosea</name>
    <dbReference type="NCBI Taxonomy" id="1569628"/>
    <lineage>
        <taxon>Eukaryota</taxon>
        <taxon>Fungi</taxon>
        <taxon>Dikarya</taxon>
        <taxon>Basidiomycota</taxon>
        <taxon>Ustilaginomycotina</taxon>
        <taxon>Exobasidiomycetes</taxon>
        <taxon>Microstromatales</taxon>
        <taxon>Microstromatales incertae sedis</taxon>
        <taxon>Jaminaea</taxon>
    </lineage>
</organism>
<evidence type="ECO:0000256" key="3">
    <source>
        <dbReference type="ARBA" id="ARBA00022448"/>
    </source>
</evidence>
<proteinExistence type="inferred from homology"/>
<dbReference type="PANTHER" id="PTHR23501:SF102">
    <property type="entry name" value="DRUG TRANSPORTER, PUTATIVE (AFU_ORTHOLOGUE AFUA_3G08530)-RELATED"/>
    <property type="match status" value="1"/>
</dbReference>
<dbReference type="PRINTS" id="PR01036">
    <property type="entry name" value="TCRTETB"/>
</dbReference>
<feature type="transmembrane region" description="Helical" evidence="12">
    <location>
        <begin position="589"/>
        <end position="615"/>
    </location>
</feature>
<dbReference type="InterPro" id="IPR020846">
    <property type="entry name" value="MFS_dom"/>
</dbReference>
<dbReference type="Gene3D" id="1.20.1720.10">
    <property type="entry name" value="Multidrug resistance protein D"/>
    <property type="match status" value="1"/>
</dbReference>
<evidence type="ECO:0000256" key="7">
    <source>
        <dbReference type="ARBA" id="ARBA00023136"/>
    </source>
</evidence>
<feature type="compositionally biased region" description="Polar residues" evidence="11">
    <location>
        <begin position="726"/>
        <end position="736"/>
    </location>
</feature>
<sequence length="869" mass="94470">MDSTGSLYEHDAADMRRFLPSSTPRQPHPYAQSQSQPQSSVSYNTHPYLEESVAGPDGFDYFLHQYPPPPTPVSPGAGATIGYHRPIRAMPPSSPIAAEDEAKGPFDAPYSPAHTLVGSPQMKDHHNTSPSYRFSDSKRFSSTGNVDGRVLTYGEARHHHNHSSSFDHSSSNADETGVQRHQQDAQPTMQAGNKKGMRFWLIMTTLMVVMFLSAIDLTIISTALPTIIEELPRSSISGTWVTSSFLLTVTAFQPLMGGLADVLGRRNSLLLSIFFFLGGSVICALAKDMLILVVGRGVQGVGGGGIQAIVEIIISDITTLRERGLYMGAMGLVFAISSLVAPILGGVFSKHDWRWIFWLNLPIGGFASILCVPFLKLRRPPMDLKAQFHRMDIFGNFVLFGSVVSILIAVTEGGIEHPWSSTRIYVPLVVGIIGLIAFFLIEFLPNPLAKDPILPLRLFVHPTAAISFFLTFLHGIVFYGAVYVMPIYFQSIKDASPLQSAFDILPSTSPAAPAAVVAGLIMAITGKYKIQMILWWMLMTVGFGLIYLFDIDTPKWEWVIFQLIAGIAIGAIFALTLPPIQACLPVSEIAHATATFAFSRSFGSVWGIAIATAIFTSKVSPKLAAIPGAKEVGLTGQTALGFATELKKLPPELQAAVKPAFASALRSSFLFFIPLCAVGVIACFFMKDVPLPDFNDSEHGIRNSMPPPARMPSLSRRRTGEKSQEKSSSATQQVVPSSSASTMSPSRQDGAEQQNDRRRSRPPLPKQFSHLERESDAPSQFLSSDSMSHLMRHDQQQPTSTTLASPTLQQTGRLTPRIHMTLDGESGDGGLERMGSHLNTSSDWFAIGSDLGSRDATLTGRGGIDQARH</sequence>
<keyword evidence="7 12" id="KW-0472">Membrane</keyword>
<dbReference type="Proteomes" id="UP000245884">
    <property type="component" value="Unassembled WGS sequence"/>
</dbReference>
<dbReference type="CDD" id="cd17502">
    <property type="entry name" value="MFS_Azr1_MDR_like"/>
    <property type="match status" value="1"/>
</dbReference>
<comment type="subcellular location">
    <subcellularLocation>
        <location evidence="1">Cell membrane</location>
        <topology evidence="1">Multi-pass membrane protein</topology>
    </subcellularLocation>
</comment>
<evidence type="ECO:0000256" key="12">
    <source>
        <dbReference type="SAM" id="Phobius"/>
    </source>
</evidence>